<dbReference type="EMBL" id="CP126217">
    <property type="protein sequence ID" value="WIA19326.1"/>
    <property type="molecule type" value="Genomic_DNA"/>
</dbReference>
<dbReference type="Pfam" id="PF01940">
    <property type="entry name" value="DUF92"/>
    <property type="match status" value="1"/>
</dbReference>
<evidence type="ECO:0000256" key="1">
    <source>
        <dbReference type="ARBA" id="ARBA00004141"/>
    </source>
</evidence>
<evidence type="ECO:0000259" key="8">
    <source>
        <dbReference type="Pfam" id="PF22675"/>
    </source>
</evidence>
<comment type="similarity">
    <text evidence="2">Belongs to the TMEM19 family.</text>
</comment>
<comment type="subcellular location">
    <subcellularLocation>
        <location evidence="1">Membrane</location>
        <topology evidence="1">Multi-pass membrane protein</topology>
    </subcellularLocation>
</comment>
<evidence type="ECO:0000256" key="5">
    <source>
        <dbReference type="ARBA" id="ARBA00023136"/>
    </source>
</evidence>
<organism evidence="9 10">
    <name type="scientific">Tetradesmus obliquus</name>
    <name type="common">Green alga</name>
    <name type="synonym">Acutodesmus obliquus</name>
    <dbReference type="NCBI Taxonomy" id="3088"/>
    <lineage>
        <taxon>Eukaryota</taxon>
        <taxon>Viridiplantae</taxon>
        <taxon>Chlorophyta</taxon>
        <taxon>core chlorophytes</taxon>
        <taxon>Chlorophyceae</taxon>
        <taxon>CS clade</taxon>
        <taxon>Sphaeropleales</taxon>
        <taxon>Scenedesmaceae</taxon>
        <taxon>Tetradesmus</taxon>
    </lineage>
</organism>
<protein>
    <recommendedName>
        <fullName evidence="8">KHDC4/BBP-like KH-domain type I domain-containing protein</fullName>
    </recommendedName>
</protein>
<dbReference type="Proteomes" id="UP001244341">
    <property type="component" value="Chromosome 10b"/>
</dbReference>
<evidence type="ECO:0000256" key="2">
    <source>
        <dbReference type="ARBA" id="ARBA00009012"/>
    </source>
</evidence>
<proteinExistence type="inferred from homology"/>
<feature type="transmembrane region" description="Helical" evidence="7">
    <location>
        <begin position="312"/>
        <end position="331"/>
    </location>
</feature>
<dbReference type="Gene3D" id="3.30.1370.10">
    <property type="entry name" value="K Homology domain, type 1"/>
    <property type="match status" value="1"/>
</dbReference>
<evidence type="ECO:0000313" key="9">
    <source>
        <dbReference type="EMBL" id="WIA19326.1"/>
    </source>
</evidence>
<accession>A0ABY8UFX3</accession>
<dbReference type="Pfam" id="PF22675">
    <property type="entry name" value="KH-I_KHDC4-BBP"/>
    <property type="match status" value="1"/>
</dbReference>
<dbReference type="InterPro" id="IPR055256">
    <property type="entry name" value="KH_1_KHDC4/BBP-like"/>
</dbReference>
<name>A0ABY8UFX3_TETOB</name>
<feature type="region of interest" description="Disordered" evidence="6">
    <location>
        <begin position="172"/>
        <end position="201"/>
    </location>
</feature>
<evidence type="ECO:0000256" key="3">
    <source>
        <dbReference type="ARBA" id="ARBA00022692"/>
    </source>
</evidence>
<sequence length="523" mass="55401">MAPCSRLEEKLRKLGLSTDDGGCSRSSPASKSKHHFRIFFPLPPYDGLQFNALRSGTGFNFTGQLLGVGGKQLQRIKQESAARVEVNNAEGNLNGSHPDPLDPNLHALISADSVSKLHKAAMMVWELLAPVNGKFLPIDVVPGGSVRLTVAQPGKAAAAAAEAVPQLKQGFKAGRADAAPSGSDNSSDSSSKQELSAESRPVARPLEEDRWCQESLLVERWFRLGDWAGATLGALGLAARAYQRNAVTPAGAFAVAAACLATLGCSLRFGVVMLAYAYTSHKLRQYKEARQAVDFEFVVKPQQLLPRDWPEVLSIAAVPTVLAVAYGAMAGCLDLPLGTLPAVETWRADLLTLFQGAVLGWYACCCGDAWSRELGELSGDMPRLLTTLQPVRKGTHGAVTLLGLSGAAAGGLLVGLLFHCAAVLSPTLWVFEVQRMAAMSQWRIIPLGLIAGVCGSLVDSLLGALLQFTGFDSSTSSLTNTPGPKVSRISGFAYPWLNDHLVNVLAASLTAVLTALAALRMFG</sequence>
<feature type="transmembrane region" description="Helical" evidence="7">
    <location>
        <begin position="444"/>
        <end position="468"/>
    </location>
</feature>
<dbReference type="PANTHER" id="PTHR13353:SF14">
    <property type="entry name" value="PROTEIN PGR"/>
    <property type="match status" value="1"/>
</dbReference>
<feature type="transmembrane region" description="Helical" evidence="7">
    <location>
        <begin position="398"/>
        <end position="424"/>
    </location>
</feature>
<evidence type="ECO:0000256" key="4">
    <source>
        <dbReference type="ARBA" id="ARBA00022989"/>
    </source>
</evidence>
<feature type="transmembrane region" description="Helical" evidence="7">
    <location>
        <begin position="500"/>
        <end position="519"/>
    </location>
</feature>
<evidence type="ECO:0000313" key="10">
    <source>
        <dbReference type="Proteomes" id="UP001244341"/>
    </source>
</evidence>
<dbReference type="PANTHER" id="PTHR13353">
    <property type="entry name" value="TRANSMEMBRANE PROTEIN 19"/>
    <property type="match status" value="1"/>
</dbReference>
<keyword evidence="4 7" id="KW-1133">Transmembrane helix</keyword>
<evidence type="ECO:0000256" key="7">
    <source>
        <dbReference type="SAM" id="Phobius"/>
    </source>
</evidence>
<dbReference type="SUPFAM" id="SSF54791">
    <property type="entry name" value="Eukaryotic type KH-domain (KH-domain type I)"/>
    <property type="match status" value="1"/>
</dbReference>
<reference evidence="9 10" key="1">
    <citation type="submission" date="2023-05" db="EMBL/GenBank/DDBJ databases">
        <title>A 100% complete, gapless, phased diploid assembly of the Scenedesmus obliquus UTEX 3031 genome.</title>
        <authorList>
            <person name="Biondi T.C."/>
            <person name="Hanschen E.R."/>
            <person name="Kwon T."/>
            <person name="Eng W."/>
            <person name="Kruse C.P.S."/>
            <person name="Koehler S.I."/>
            <person name="Kunde Y."/>
            <person name="Gleasner C.D."/>
            <person name="You Mak K.T."/>
            <person name="Polle J."/>
            <person name="Hovde B.T."/>
            <person name="Starkenburg S.R."/>
        </authorList>
    </citation>
    <scope>NUCLEOTIDE SEQUENCE [LARGE SCALE GENOMIC DNA]</scope>
    <source>
        <strain evidence="9 10">DOE0152z</strain>
    </source>
</reference>
<evidence type="ECO:0000256" key="6">
    <source>
        <dbReference type="SAM" id="MobiDB-lite"/>
    </source>
</evidence>
<feature type="transmembrane region" description="Helical" evidence="7">
    <location>
        <begin position="252"/>
        <end position="278"/>
    </location>
</feature>
<feature type="compositionally biased region" description="Low complexity" evidence="6">
    <location>
        <begin position="176"/>
        <end position="199"/>
    </location>
</feature>
<keyword evidence="10" id="KW-1185">Reference proteome</keyword>
<gene>
    <name evidence="9" type="ORF">OEZ85_003958</name>
</gene>
<dbReference type="InterPro" id="IPR036612">
    <property type="entry name" value="KH_dom_type_1_sf"/>
</dbReference>
<keyword evidence="3 7" id="KW-0812">Transmembrane</keyword>
<keyword evidence="5 7" id="KW-0472">Membrane</keyword>
<dbReference type="InterPro" id="IPR002794">
    <property type="entry name" value="DUF92_TMEM19"/>
</dbReference>
<feature type="domain" description="KHDC4/BBP-like KH-domain type I" evidence="8">
    <location>
        <begin position="58"/>
        <end position="128"/>
    </location>
</feature>